<dbReference type="EMBL" id="GGEC01069402">
    <property type="protein sequence ID" value="MBX49886.1"/>
    <property type="molecule type" value="Transcribed_RNA"/>
</dbReference>
<accession>A0A2P2P534</accession>
<organism evidence="2">
    <name type="scientific">Rhizophora mucronata</name>
    <name type="common">Asiatic mangrove</name>
    <dbReference type="NCBI Taxonomy" id="61149"/>
    <lineage>
        <taxon>Eukaryota</taxon>
        <taxon>Viridiplantae</taxon>
        <taxon>Streptophyta</taxon>
        <taxon>Embryophyta</taxon>
        <taxon>Tracheophyta</taxon>
        <taxon>Spermatophyta</taxon>
        <taxon>Magnoliopsida</taxon>
        <taxon>eudicotyledons</taxon>
        <taxon>Gunneridae</taxon>
        <taxon>Pentapetalae</taxon>
        <taxon>rosids</taxon>
        <taxon>fabids</taxon>
        <taxon>Malpighiales</taxon>
        <taxon>Rhizophoraceae</taxon>
        <taxon>Rhizophora</taxon>
    </lineage>
</organism>
<name>A0A2P2P534_RHIMU</name>
<dbReference type="AlphaFoldDB" id="A0A2P2P534"/>
<keyword evidence="1" id="KW-0812">Transmembrane</keyword>
<keyword evidence="1" id="KW-0472">Membrane</keyword>
<evidence type="ECO:0000256" key="1">
    <source>
        <dbReference type="SAM" id="Phobius"/>
    </source>
</evidence>
<sequence length="48" mass="5892">MHHLCRYSTLKLLHAKMLCLMKVAYWLTYCVHCSYYYLKMSIILYDIN</sequence>
<feature type="transmembrane region" description="Helical" evidence="1">
    <location>
        <begin position="20"/>
        <end position="38"/>
    </location>
</feature>
<protein>
    <submittedName>
        <fullName evidence="2">Uncharacterized protein</fullName>
    </submittedName>
</protein>
<evidence type="ECO:0000313" key="2">
    <source>
        <dbReference type="EMBL" id="MBX49886.1"/>
    </source>
</evidence>
<proteinExistence type="predicted"/>
<reference evidence="2" key="1">
    <citation type="submission" date="2018-02" db="EMBL/GenBank/DDBJ databases">
        <title>Rhizophora mucronata_Transcriptome.</title>
        <authorList>
            <person name="Meera S.P."/>
            <person name="Sreeshan A."/>
            <person name="Augustine A."/>
        </authorList>
    </citation>
    <scope>NUCLEOTIDE SEQUENCE</scope>
    <source>
        <tissue evidence="2">Leaf</tissue>
    </source>
</reference>
<keyword evidence="1" id="KW-1133">Transmembrane helix</keyword>